<keyword evidence="5 8" id="KW-0378">Hydrolase</keyword>
<dbReference type="EMBL" id="PUEC01000004">
    <property type="protein sequence ID" value="PWB03676.1"/>
    <property type="molecule type" value="Genomic_DNA"/>
</dbReference>
<keyword evidence="6 8" id="KW-0368">Histidine biosynthesis</keyword>
<evidence type="ECO:0000313" key="10">
    <source>
        <dbReference type="EMBL" id="PWB03676.1"/>
    </source>
</evidence>
<dbReference type="Proteomes" id="UP000244905">
    <property type="component" value="Unassembled WGS sequence"/>
</dbReference>
<dbReference type="PANTHER" id="PTHR21039">
    <property type="entry name" value="HISTIDINOL PHOSPHATASE-RELATED"/>
    <property type="match status" value="1"/>
</dbReference>
<sequence>MTVKEIISSTRSYNLHSHTQFCDGRADMARFADAAVKAGYKHYGFTPHSPIPFHSPCNMEQSQVEEYIAEFNRLKDEYRGRINLYLSMEIDYLGEAWGASHDYFSSLPLDYKLSSIHFIPVADGETMIDVDGRPENFLDKMSKYFDNDIRYVVDKFYERTLEMIEAGGFDIIGHFDKIGFNASHFKPGIELERWYQKHLDNVIDAIAAKGIIAEVNTKAWEAPVGAAPSQIATYAPRLFPSPDTIRKLVSAGIPVAINSDAHYPERISAGREAAFQIIDS</sequence>
<keyword evidence="11" id="KW-1185">Reference proteome</keyword>
<dbReference type="Pfam" id="PF02811">
    <property type="entry name" value="PHP"/>
    <property type="match status" value="1"/>
</dbReference>
<dbReference type="EC" id="3.1.3.15" evidence="3 8"/>
<evidence type="ECO:0000256" key="1">
    <source>
        <dbReference type="ARBA" id="ARBA00004970"/>
    </source>
</evidence>
<evidence type="ECO:0000256" key="8">
    <source>
        <dbReference type="RuleBase" id="RU366003"/>
    </source>
</evidence>
<evidence type="ECO:0000256" key="3">
    <source>
        <dbReference type="ARBA" id="ARBA00013085"/>
    </source>
</evidence>
<feature type="domain" description="PHP" evidence="9">
    <location>
        <begin position="15"/>
        <end position="217"/>
    </location>
</feature>
<dbReference type="GeneID" id="82525296"/>
<evidence type="ECO:0000256" key="6">
    <source>
        <dbReference type="ARBA" id="ARBA00023102"/>
    </source>
</evidence>
<dbReference type="UniPathway" id="UPA00031">
    <property type="reaction ID" value="UER00013"/>
</dbReference>
<dbReference type="AlphaFoldDB" id="A0A2V1INI9"/>
<dbReference type="GO" id="GO:0005737">
    <property type="term" value="C:cytoplasm"/>
    <property type="evidence" value="ECO:0007669"/>
    <property type="project" value="TreeGrafter"/>
</dbReference>
<evidence type="ECO:0000256" key="2">
    <source>
        <dbReference type="ARBA" id="ARBA00009152"/>
    </source>
</evidence>
<dbReference type="InterPro" id="IPR016195">
    <property type="entry name" value="Pol/histidinol_Pase-like"/>
</dbReference>
<dbReference type="SUPFAM" id="SSF89550">
    <property type="entry name" value="PHP domain-like"/>
    <property type="match status" value="1"/>
</dbReference>
<evidence type="ECO:0000256" key="7">
    <source>
        <dbReference type="ARBA" id="ARBA00049158"/>
    </source>
</evidence>
<evidence type="ECO:0000259" key="9">
    <source>
        <dbReference type="Pfam" id="PF02811"/>
    </source>
</evidence>
<accession>A0A2V1INI9</accession>
<evidence type="ECO:0000256" key="4">
    <source>
        <dbReference type="ARBA" id="ARBA00022605"/>
    </source>
</evidence>
<dbReference type="RefSeq" id="WP_107031458.1">
    <property type="nucleotide sequence ID" value="NZ_CAJSYL010000017.1"/>
</dbReference>
<proteinExistence type="inferred from homology"/>
<organism evidence="10 11">
    <name type="scientific">Duncaniella muris</name>
    <dbReference type="NCBI Taxonomy" id="2094150"/>
    <lineage>
        <taxon>Bacteria</taxon>
        <taxon>Pseudomonadati</taxon>
        <taxon>Bacteroidota</taxon>
        <taxon>Bacteroidia</taxon>
        <taxon>Bacteroidales</taxon>
        <taxon>Muribaculaceae</taxon>
        <taxon>Duncaniella</taxon>
    </lineage>
</organism>
<dbReference type="InterPro" id="IPR010140">
    <property type="entry name" value="Histidinol_P_phosphatase_HisJ"/>
</dbReference>
<name>A0A2V1INI9_9BACT</name>
<dbReference type="Gene3D" id="3.20.20.140">
    <property type="entry name" value="Metal-dependent hydrolases"/>
    <property type="match status" value="1"/>
</dbReference>
<reference evidence="11" key="1">
    <citation type="submission" date="2018-02" db="EMBL/GenBank/DDBJ databases">
        <authorList>
            <person name="Clavel T."/>
            <person name="Strowig T."/>
        </authorList>
    </citation>
    <scope>NUCLEOTIDE SEQUENCE [LARGE SCALE GENOMIC DNA]</scope>
    <source>
        <strain evidence="11">DSM 103720</strain>
    </source>
</reference>
<protein>
    <recommendedName>
        <fullName evidence="3 8">Histidinol-phosphatase</fullName>
        <shortName evidence="8">HolPase</shortName>
        <ecNumber evidence="3 8">3.1.3.15</ecNumber>
    </recommendedName>
</protein>
<dbReference type="CDD" id="cd12110">
    <property type="entry name" value="PHP_HisPPase_Hisj_like"/>
    <property type="match status" value="1"/>
</dbReference>
<dbReference type="GO" id="GO:0004401">
    <property type="term" value="F:histidinol-phosphatase activity"/>
    <property type="evidence" value="ECO:0007669"/>
    <property type="project" value="UniProtKB-UniRule"/>
</dbReference>
<dbReference type="GO" id="GO:0000105">
    <property type="term" value="P:L-histidine biosynthetic process"/>
    <property type="evidence" value="ECO:0007669"/>
    <property type="project" value="UniProtKB-UniRule"/>
</dbReference>
<evidence type="ECO:0000256" key="5">
    <source>
        <dbReference type="ARBA" id="ARBA00022801"/>
    </source>
</evidence>
<dbReference type="PANTHER" id="PTHR21039:SF0">
    <property type="entry name" value="HISTIDINOL-PHOSPHATASE"/>
    <property type="match status" value="1"/>
</dbReference>
<keyword evidence="4 8" id="KW-0028">Amino-acid biosynthesis</keyword>
<comment type="caution">
    <text evidence="10">The sequence shown here is derived from an EMBL/GenBank/DDBJ whole genome shotgun (WGS) entry which is preliminary data.</text>
</comment>
<dbReference type="NCBIfam" id="TIGR01856">
    <property type="entry name" value="hisJ_fam"/>
    <property type="match status" value="1"/>
</dbReference>
<comment type="pathway">
    <text evidence="1 8">Amino-acid biosynthesis; L-histidine biosynthesis; L-histidine from 5-phospho-alpha-D-ribose 1-diphosphate: step 8/9.</text>
</comment>
<evidence type="ECO:0000313" key="11">
    <source>
        <dbReference type="Proteomes" id="UP000244905"/>
    </source>
</evidence>
<gene>
    <name evidence="10" type="ORF">C5O23_02895</name>
</gene>
<dbReference type="InterPro" id="IPR004013">
    <property type="entry name" value="PHP_dom"/>
</dbReference>
<comment type="catalytic activity">
    <reaction evidence="7 8">
        <text>L-histidinol phosphate + H2O = L-histidinol + phosphate</text>
        <dbReference type="Rhea" id="RHEA:14465"/>
        <dbReference type="ChEBI" id="CHEBI:15377"/>
        <dbReference type="ChEBI" id="CHEBI:43474"/>
        <dbReference type="ChEBI" id="CHEBI:57699"/>
        <dbReference type="ChEBI" id="CHEBI:57980"/>
        <dbReference type="EC" id="3.1.3.15"/>
    </reaction>
</comment>
<comment type="similarity">
    <text evidence="2 8">Belongs to the PHP hydrolase family. HisK subfamily.</text>
</comment>